<dbReference type="InParanoid" id="D2V6I6"/>
<dbReference type="GO" id="GO:0004402">
    <property type="term" value="F:histone acetyltransferase activity"/>
    <property type="evidence" value="ECO:0007669"/>
    <property type="project" value="InterPro"/>
</dbReference>
<reference evidence="2 3" key="1">
    <citation type="journal article" date="2010" name="Cell">
        <title>The genome of Naegleria gruberi illuminates early eukaryotic versatility.</title>
        <authorList>
            <person name="Fritz-Laylin L.K."/>
            <person name="Prochnik S.E."/>
            <person name="Ginger M.L."/>
            <person name="Dacks J.B."/>
            <person name="Carpenter M.L."/>
            <person name="Field M.C."/>
            <person name="Kuo A."/>
            <person name="Paredez A."/>
            <person name="Chapman J."/>
            <person name="Pham J."/>
            <person name="Shu S."/>
            <person name="Neupane R."/>
            <person name="Cipriano M."/>
            <person name="Mancuso J."/>
            <person name="Tu H."/>
            <person name="Salamov A."/>
            <person name="Lindquist E."/>
            <person name="Shapiro H."/>
            <person name="Lucas S."/>
            <person name="Grigoriev I.V."/>
            <person name="Cande W.Z."/>
            <person name="Fulton C."/>
            <person name="Rokhsar D.S."/>
            <person name="Dawson S.C."/>
        </authorList>
    </citation>
    <scope>NUCLEOTIDE SEQUENCE [LARGE SCALE GENOMIC DNA]</scope>
    <source>
        <strain evidence="2 3">NEG-M</strain>
    </source>
</reference>
<sequence length="1044" mass="120343">MSSSNLEQLESSSSSMAPSMHKYGACIEEFNANISFGNSIKWCKDENYIAMQTNNTVYIKNVINEKRGTIVLNKESESEDGTVTTSQEPNRTSTHFKDRTVIHPSMFVRFLQSSFRSICWSSPIENYETFEITNEIGCLISCITSDNNCRIYKRPTQGYTTNWELVCDVRAILQDNDKILLSIENDNDVIVTPQGIITTNGLVNEGELITNKKTRNHVSKKTSSVMGLEQQFFSHFYKSFTDASGFDPTKQEYQVGYRKWTDEEQKIYDKVLESSLEYFKPQLEENSLSTESLTKNLYVKLRTKMRKDKEKGKLTDTNISSSTRETRRTSTGSTTEDLTQEDVVETPEKKRKESPSESQQPKKLKRLYFSRGVARAKDEEVNQSEYNHCLYITELMCSDFSQPFKKSIDGAFRQSLYMVCGSKTGFLSIFVITNFDRKLEVELVGYSKIFSNFISFVKFLPSRSGDEFFRIVVASCEGQIKILSIPKSYTQSIEKLDDLVTPKEICKEYSSYFESDSIPLTSLETFYVSKDQSKKALDEMYMCYSKGTNLYVCKFEFQDQETLLTWRKKFSCQNFTISSISMQYITIDRSDKENSTINTLLVYTTSLDGSLVQWKINEDTTDDGYTSVYIISKNFELPVWGCSLSPNNVQMAISVERPSTREVRADLEHRNKIRMYILPLYYHALRAIYHIPQTDPIPSHCIVDYFTTLLRRGIFRKQQAFDIADCLSSSDMVEYIEKILSNVYDTANNLPLKKILYFIYSWICREKSYPLRETLLERKAILEEELRYIYSVTLFDIQSKKQEKPNLTQYLLCDWILLYYQDFVAEHFPSNNLNNMTPYILQQVAQFLPILDSIIKTLKNEDNAEKNLKEIQFAQKLFALFTRVSNKEDHAASISNEIISETNFITPRDSCSVCKPTSEERFVPIVFGSQFSHATCCSTRKHPIARDGFTFEIIRDVYQMLECSCCCQQTSRDGLFSVLYRNCTQHNTTAVVGGEEQHNQPSEEVVVDENLMSLLCPSHKDVHIEACSFKIECCLCGSSFNAKV</sequence>
<evidence type="ECO:0000256" key="1">
    <source>
        <dbReference type="SAM" id="MobiDB-lite"/>
    </source>
</evidence>
<dbReference type="VEuPathDB" id="AmoebaDB:NAEGRDRAFT_78786"/>
<evidence type="ECO:0000313" key="3">
    <source>
        <dbReference type="Proteomes" id="UP000006671"/>
    </source>
</evidence>
<protein>
    <submittedName>
        <fullName evidence="2">Uncharacterized protein</fullName>
    </submittedName>
</protein>
<dbReference type="PANTHER" id="PTHR15496">
    <property type="entry name" value="GENERAL TRANSCRIPTION FACTOR 3C POLYPEPTIDE 4 FAMILY"/>
    <property type="match status" value="1"/>
</dbReference>
<accession>D2V6I6</accession>
<dbReference type="OrthoDB" id="10267824at2759"/>
<dbReference type="GO" id="GO:0000127">
    <property type="term" value="C:transcription factor TFIIIC complex"/>
    <property type="evidence" value="ECO:0007669"/>
    <property type="project" value="InterPro"/>
</dbReference>
<proteinExistence type="predicted"/>
<dbReference type="RefSeq" id="XP_002680195.1">
    <property type="nucleotide sequence ID" value="XM_002680149.1"/>
</dbReference>
<organism evidence="3">
    <name type="scientific">Naegleria gruberi</name>
    <name type="common">Amoeba</name>
    <dbReference type="NCBI Taxonomy" id="5762"/>
    <lineage>
        <taxon>Eukaryota</taxon>
        <taxon>Discoba</taxon>
        <taxon>Heterolobosea</taxon>
        <taxon>Tetramitia</taxon>
        <taxon>Eutetramitia</taxon>
        <taxon>Vahlkampfiidae</taxon>
        <taxon>Naegleria</taxon>
    </lineage>
</organism>
<dbReference type="EMBL" id="GG738854">
    <property type="protein sequence ID" value="EFC47451.1"/>
    <property type="molecule type" value="Genomic_DNA"/>
</dbReference>
<dbReference type="PANTHER" id="PTHR15496:SF2">
    <property type="entry name" value="GENERAL TRANSCRIPTION FACTOR 3C POLYPEPTIDE 4"/>
    <property type="match status" value="1"/>
</dbReference>
<evidence type="ECO:0000313" key="2">
    <source>
        <dbReference type="EMBL" id="EFC47451.1"/>
    </source>
</evidence>
<dbReference type="Proteomes" id="UP000006671">
    <property type="component" value="Unassembled WGS sequence"/>
</dbReference>
<dbReference type="GO" id="GO:0006384">
    <property type="term" value="P:transcription initiation at RNA polymerase III promoter"/>
    <property type="evidence" value="ECO:0007669"/>
    <property type="project" value="InterPro"/>
</dbReference>
<dbReference type="AlphaFoldDB" id="D2V6I6"/>
<dbReference type="InterPro" id="IPR044230">
    <property type="entry name" value="GTF3C4"/>
</dbReference>
<dbReference type="SUPFAM" id="SSF50978">
    <property type="entry name" value="WD40 repeat-like"/>
    <property type="match status" value="2"/>
</dbReference>
<dbReference type="InterPro" id="IPR036322">
    <property type="entry name" value="WD40_repeat_dom_sf"/>
</dbReference>
<gene>
    <name evidence="2" type="ORF">NAEGRDRAFT_78786</name>
</gene>
<keyword evidence="3" id="KW-1185">Reference proteome</keyword>
<feature type="region of interest" description="Disordered" evidence="1">
    <location>
        <begin position="309"/>
        <end position="362"/>
    </location>
</feature>
<name>D2V6I6_NAEGR</name>
<feature type="compositionally biased region" description="Basic and acidic residues" evidence="1">
    <location>
        <begin position="346"/>
        <end position="355"/>
    </location>
</feature>
<dbReference type="OMA" id="TNWELVC"/>
<dbReference type="KEGG" id="ngr:NAEGRDRAFT_78786"/>
<dbReference type="GeneID" id="8861771"/>